<keyword evidence="2" id="KW-1185">Reference proteome</keyword>
<dbReference type="EMBL" id="VXJS01000007">
    <property type="protein sequence ID" value="KAA8675652.1"/>
    <property type="molecule type" value="Genomic_DNA"/>
</dbReference>
<evidence type="ECO:0000313" key="2">
    <source>
        <dbReference type="Proteomes" id="UP000322521"/>
    </source>
</evidence>
<proteinExistence type="predicted"/>
<dbReference type="RefSeq" id="WP_086714946.1">
    <property type="nucleotide sequence ID" value="NZ_AP025494.1"/>
</dbReference>
<dbReference type="Proteomes" id="UP000322521">
    <property type="component" value="Unassembled WGS sequence"/>
</dbReference>
<gene>
    <name evidence="1" type="ORF">F4W18_13600</name>
</gene>
<evidence type="ECO:0000313" key="1">
    <source>
        <dbReference type="EMBL" id="KAA8675652.1"/>
    </source>
</evidence>
<protein>
    <submittedName>
        <fullName evidence="1">Uncharacterized protein</fullName>
    </submittedName>
</protein>
<dbReference type="AlphaFoldDB" id="A0A5M9NWS5"/>
<organism evidence="1 2">
    <name type="scientific">Vibrio gigantis</name>
    <dbReference type="NCBI Taxonomy" id="296199"/>
    <lineage>
        <taxon>Bacteria</taxon>
        <taxon>Pseudomonadati</taxon>
        <taxon>Pseudomonadota</taxon>
        <taxon>Gammaproteobacteria</taxon>
        <taxon>Vibrionales</taxon>
        <taxon>Vibrionaceae</taxon>
        <taxon>Vibrio</taxon>
    </lineage>
</organism>
<reference evidence="1 2" key="1">
    <citation type="submission" date="2019-09" db="EMBL/GenBank/DDBJ databases">
        <title>Draft genome sequence of various Type strains from the CCUG.</title>
        <authorList>
            <person name="Pineiro-Iglesias B."/>
            <person name="Tunovic T."/>
            <person name="Unosson C."/>
            <person name="Inganas E."/>
            <person name="Ohlen M."/>
            <person name="Cardew S."/>
            <person name="Jensie-Markopoulos S."/>
            <person name="Salva-Serra F."/>
            <person name="Jaen-Luchoro D."/>
            <person name="Karlsson R."/>
            <person name="Svensson-Stadler L."/>
            <person name="Chun J."/>
            <person name="Moore E."/>
        </authorList>
    </citation>
    <scope>NUCLEOTIDE SEQUENCE [LARGE SCALE GENOMIC DNA]</scope>
    <source>
        <strain evidence="1 2">CCUG 56969T</strain>
    </source>
</reference>
<comment type="caution">
    <text evidence="1">The sequence shown here is derived from an EMBL/GenBank/DDBJ whole genome shotgun (WGS) entry which is preliminary data.</text>
</comment>
<name>A0A5M9NWS5_9VIBR</name>
<accession>A0A5M9NWS5</accession>
<sequence length="159" mass="17692">MSSYQMENDIALVANVGHISISRLKNWCKTSPEKAMLFDTACTAIELQPETYKAVLQNAVSLSISNHHEIHSLLGIPYKVERLSGFAVPVNTLRRWMSDNPHTYIAAVIGMQQLIIRQHCDASVSKKLYQKIGLCYSEQCSLFVANADAVGKLIKGLKL</sequence>